<organism evidence="2 3">
    <name type="scientific">Thiomonas delicata</name>
    <name type="common">Thiomonas cuprina</name>
    <dbReference type="NCBI Taxonomy" id="364030"/>
    <lineage>
        <taxon>Bacteria</taxon>
        <taxon>Pseudomonadati</taxon>
        <taxon>Pseudomonadota</taxon>
        <taxon>Betaproteobacteria</taxon>
        <taxon>Burkholderiales</taxon>
        <taxon>Thiomonas</taxon>
    </lineage>
</organism>
<gene>
    <name evidence="2" type="ORF">THIARS_70556</name>
</gene>
<evidence type="ECO:0000313" key="2">
    <source>
        <dbReference type="EMBL" id="SBP88936.1"/>
    </source>
</evidence>
<evidence type="ECO:0000256" key="1">
    <source>
        <dbReference type="SAM" id="MobiDB-lite"/>
    </source>
</evidence>
<protein>
    <submittedName>
        <fullName evidence="2">Uncharacterized protein</fullName>
    </submittedName>
</protein>
<dbReference type="AlphaFoldDB" id="A0A238D6J6"/>
<dbReference type="EMBL" id="FLMQ01000056">
    <property type="protein sequence ID" value="SBP88936.1"/>
    <property type="molecule type" value="Genomic_DNA"/>
</dbReference>
<accession>A0A238D6J6</accession>
<keyword evidence="3" id="KW-1185">Reference proteome</keyword>
<sequence>MPFQQAGKHLRVSIHFLNLQMVQALRAEWRPAASFALPDSGQMRLPNAERMMPRARPADQAGDGLGRAKRGVRTAATPAALH</sequence>
<reference evidence="2 3" key="1">
    <citation type="submission" date="2016-06" db="EMBL/GenBank/DDBJ databases">
        <authorList>
            <person name="Kjaerup R.B."/>
            <person name="Dalgaard T.S."/>
            <person name="Juul-Madsen H.R."/>
        </authorList>
    </citation>
    <scope>NUCLEOTIDE SEQUENCE [LARGE SCALE GENOMIC DNA]</scope>
    <source>
        <strain evidence="2 3">DSM 16361</strain>
    </source>
</reference>
<proteinExistence type="predicted"/>
<feature type="region of interest" description="Disordered" evidence="1">
    <location>
        <begin position="53"/>
        <end position="82"/>
    </location>
</feature>
<evidence type="ECO:0000313" key="3">
    <source>
        <dbReference type="Proteomes" id="UP000214566"/>
    </source>
</evidence>
<dbReference type="Proteomes" id="UP000214566">
    <property type="component" value="Unassembled WGS sequence"/>
</dbReference>
<name>A0A238D6J6_THIDL</name>